<organism evidence="2 3">
    <name type="scientific">Stephania japonica</name>
    <dbReference type="NCBI Taxonomy" id="461633"/>
    <lineage>
        <taxon>Eukaryota</taxon>
        <taxon>Viridiplantae</taxon>
        <taxon>Streptophyta</taxon>
        <taxon>Embryophyta</taxon>
        <taxon>Tracheophyta</taxon>
        <taxon>Spermatophyta</taxon>
        <taxon>Magnoliopsida</taxon>
        <taxon>Ranunculales</taxon>
        <taxon>Menispermaceae</taxon>
        <taxon>Menispermoideae</taxon>
        <taxon>Cissampelideae</taxon>
        <taxon>Stephania</taxon>
    </lineage>
</organism>
<dbReference type="InterPro" id="IPR006016">
    <property type="entry name" value="UspA"/>
</dbReference>
<dbReference type="PRINTS" id="PR01438">
    <property type="entry name" value="UNVRSLSTRESS"/>
</dbReference>
<evidence type="ECO:0000313" key="3">
    <source>
        <dbReference type="Proteomes" id="UP001417504"/>
    </source>
</evidence>
<dbReference type="PANTHER" id="PTHR46100:SF4">
    <property type="entry name" value="USPA DOMAIN-CONTAINING PROTEIN"/>
    <property type="match status" value="1"/>
</dbReference>
<protein>
    <recommendedName>
        <fullName evidence="1">UspA domain-containing protein</fullName>
    </recommendedName>
</protein>
<evidence type="ECO:0000313" key="2">
    <source>
        <dbReference type="EMBL" id="KAK9147055.1"/>
    </source>
</evidence>
<dbReference type="SUPFAM" id="SSF52402">
    <property type="entry name" value="Adenine nucleotide alpha hydrolases-like"/>
    <property type="match status" value="1"/>
</dbReference>
<dbReference type="AlphaFoldDB" id="A0AAP0PMF7"/>
<gene>
    <name evidence="2" type="ORF">Sjap_006958</name>
</gene>
<dbReference type="EMBL" id="JBBNAE010000002">
    <property type="protein sequence ID" value="KAK9147055.1"/>
    <property type="molecule type" value="Genomic_DNA"/>
</dbReference>
<dbReference type="PANTHER" id="PTHR46100">
    <property type="entry name" value="IMP2'P"/>
    <property type="match status" value="1"/>
</dbReference>
<sequence length="149" mass="16884">MSGGDRRVGVAMDFSKYSKRALRWAADNVLRDRDHLILLNVRPHSYEGGEMQLWETTGSRCSSLKARVNRKQKSPRNWDANITVLMKIFWGDAREKICQAIRDIPLSCIVMGSRGLGKIERVFLGSVSDYVVDTATCPVIVVKNVDEER</sequence>
<dbReference type="CDD" id="cd23659">
    <property type="entry name" value="USP_At3g01520-like"/>
    <property type="match status" value="1"/>
</dbReference>
<comment type="caution">
    <text evidence="2">The sequence shown here is derived from an EMBL/GenBank/DDBJ whole genome shotgun (WGS) entry which is preliminary data.</text>
</comment>
<dbReference type="InterPro" id="IPR006015">
    <property type="entry name" value="Universal_stress_UspA"/>
</dbReference>
<dbReference type="InterPro" id="IPR014729">
    <property type="entry name" value="Rossmann-like_a/b/a_fold"/>
</dbReference>
<keyword evidence="3" id="KW-1185">Reference proteome</keyword>
<reference evidence="2 3" key="1">
    <citation type="submission" date="2024-01" db="EMBL/GenBank/DDBJ databases">
        <title>Genome assemblies of Stephania.</title>
        <authorList>
            <person name="Yang L."/>
        </authorList>
    </citation>
    <scope>NUCLEOTIDE SEQUENCE [LARGE SCALE GENOMIC DNA]</scope>
    <source>
        <strain evidence="2">QJT</strain>
        <tissue evidence="2">Leaf</tissue>
    </source>
</reference>
<proteinExistence type="predicted"/>
<evidence type="ECO:0000259" key="1">
    <source>
        <dbReference type="Pfam" id="PF00582"/>
    </source>
</evidence>
<dbReference type="Proteomes" id="UP001417504">
    <property type="component" value="Unassembled WGS sequence"/>
</dbReference>
<feature type="domain" description="UspA" evidence="1">
    <location>
        <begin position="6"/>
        <end position="143"/>
    </location>
</feature>
<name>A0AAP0PMF7_9MAGN</name>
<dbReference type="Pfam" id="PF00582">
    <property type="entry name" value="Usp"/>
    <property type="match status" value="1"/>
</dbReference>
<accession>A0AAP0PMF7</accession>
<dbReference type="Gene3D" id="3.40.50.620">
    <property type="entry name" value="HUPs"/>
    <property type="match status" value="1"/>
</dbReference>